<evidence type="ECO:0000256" key="2">
    <source>
        <dbReference type="ARBA" id="ARBA00022771"/>
    </source>
</evidence>
<protein>
    <recommendedName>
        <fullName evidence="4">MYND-type domain-containing protein</fullName>
    </recommendedName>
</protein>
<reference evidence="5 6" key="1">
    <citation type="submission" date="2023-01" db="EMBL/GenBank/DDBJ databases">
        <title>Analysis of 21 Apiospora genomes using comparative genomics revels a genus with tremendous synthesis potential of carbohydrate active enzymes and secondary metabolites.</title>
        <authorList>
            <person name="Sorensen T."/>
        </authorList>
    </citation>
    <scope>NUCLEOTIDE SEQUENCE [LARGE SCALE GENOMIC DNA]</scope>
    <source>
        <strain evidence="5 6">CBS 83171</strain>
    </source>
</reference>
<feature type="domain" description="MYND-type" evidence="4">
    <location>
        <begin position="10"/>
        <end position="57"/>
    </location>
</feature>
<evidence type="ECO:0000259" key="4">
    <source>
        <dbReference type="Pfam" id="PF01753"/>
    </source>
</evidence>
<organism evidence="5 6">
    <name type="scientific">Apiospora saccharicola</name>
    <dbReference type="NCBI Taxonomy" id="335842"/>
    <lineage>
        <taxon>Eukaryota</taxon>
        <taxon>Fungi</taxon>
        <taxon>Dikarya</taxon>
        <taxon>Ascomycota</taxon>
        <taxon>Pezizomycotina</taxon>
        <taxon>Sordariomycetes</taxon>
        <taxon>Xylariomycetidae</taxon>
        <taxon>Amphisphaeriales</taxon>
        <taxon>Apiosporaceae</taxon>
        <taxon>Apiospora</taxon>
    </lineage>
</organism>
<name>A0ABR1W7T7_9PEZI</name>
<keyword evidence="3" id="KW-0862">Zinc</keyword>
<dbReference type="Gene3D" id="6.10.140.2220">
    <property type="match status" value="1"/>
</dbReference>
<keyword evidence="2" id="KW-0863">Zinc-finger</keyword>
<evidence type="ECO:0000256" key="3">
    <source>
        <dbReference type="ARBA" id="ARBA00022833"/>
    </source>
</evidence>
<dbReference type="EMBL" id="JAQQWM010000002">
    <property type="protein sequence ID" value="KAK8078244.1"/>
    <property type="molecule type" value="Genomic_DNA"/>
</dbReference>
<keyword evidence="1" id="KW-0479">Metal-binding</keyword>
<evidence type="ECO:0000256" key="1">
    <source>
        <dbReference type="ARBA" id="ARBA00022723"/>
    </source>
</evidence>
<dbReference type="InterPro" id="IPR002893">
    <property type="entry name" value="Znf_MYND"/>
</dbReference>
<proteinExistence type="predicted"/>
<evidence type="ECO:0000313" key="6">
    <source>
        <dbReference type="Proteomes" id="UP001446871"/>
    </source>
</evidence>
<dbReference type="Pfam" id="PF01753">
    <property type="entry name" value="zf-MYND"/>
    <property type="match status" value="1"/>
</dbReference>
<keyword evidence="6" id="KW-1185">Reference proteome</keyword>
<comment type="caution">
    <text evidence="5">The sequence shown here is derived from an EMBL/GenBank/DDBJ whole genome shotgun (WGS) entry which is preliminary data.</text>
</comment>
<accession>A0ABR1W7T7</accession>
<gene>
    <name evidence="5" type="ORF">PG996_004414</name>
</gene>
<dbReference type="Proteomes" id="UP001446871">
    <property type="component" value="Unassembled WGS sequence"/>
</dbReference>
<sequence length="429" mass="48670">MAADQDFGKCAHCNEDGKFSCGGCHRAPEYATGDVHRTDYCSKECQNAHRPAHRTYCRSMWKRRTLLRVARLLKAVLLAYRECVFDLDISKVELNDGVLQLHQKQRPAAARKQYRLFPSEVTESLEYKEAALVHNQSMTALALFARLAKKLLSDFATSIESCFLRIKKPAVRTELVPGPNSNDGLHAVLKVGLKGPTGDPESWALDPAGCQYGFLEVLVPYATYLKQGEVVREPEPYDWTETTDLDRFERSLAMNLTAAQEEDAIVERKIRKEYALFVRNRFGSSQPSAVKDLLYWTLPTFGQQLDVLTEDLKQYMSLYMEERGFYADHFSTPAQRRPTPKQRLANFSLLANVLPCFLPSLTCLKMRLGTPQVTGLVLRYFRCGPIVKPFDSVTALVLDTQTDRLYSPNGYMLKDYSQLFALADSCRKA</sequence>
<dbReference type="SUPFAM" id="SSF144232">
    <property type="entry name" value="HIT/MYND zinc finger-like"/>
    <property type="match status" value="1"/>
</dbReference>
<evidence type="ECO:0000313" key="5">
    <source>
        <dbReference type="EMBL" id="KAK8078244.1"/>
    </source>
</evidence>